<gene>
    <name evidence="1" type="ORF">MNBD_ALPHA06-917</name>
</gene>
<dbReference type="AlphaFoldDB" id="A0A3B0T292"/>
<feature type="non-terminal residue" evidence="1">
    <location>
        <position position="113"/>
    </location>
</feature>
<name>A0A3B0T292_9ZZZZ</name>
<evidence type="ECO:0000313" key="1">
    <source>
        <dbReference type="EMBL" id="VAW02924.1"/>
    </source>
</evidence>
<dbReference type="PANTHER" id="PTHR32063">
    <property type="match status" value="1"/>
</dbReference>
<sequence length="113" mass="12684">MIAALIRWSISNRFLVVMLSLLLAGWGVYTLKQTPLDAIPDLSDVQVIIKTSYPGQAPQVVEDQVTYPLTTAMLAVPGATTVRGYSFFNDSFVYIIFKDGTDLYWARSRVLEY</sequence>
<dbReference type="GO" id="GO:0005886">
    <property type="term" value="C:plasma membrane"/>
    <property type="evidence" value="ECO:0007669"/>
    <property type="project" value="TreeGrafter"/>
</dbReference>
<protein>
    <submittedName>
        <fullName evidence="1">Cobalt-zinc-cadmium resistance protein CzcA Cation efflux system protein CusA</fullName>
    </submittedName>
</protein>
<organism evidence="1">
    <name type="scientific">hydrothermal vent metagenome</name>
    <dbReference type="NCBI Taxonomy" id="652676"/>
    <lineage>
        <taxon>unclassified sequences</taxon>
        <taxon>metagenomes</taxon>
        <taxon>ecological metagenomes</taxon>
    </lineage>
</organism>
<dbReference type="SUPFAM" id="SSF82693">
    <property type="entry name" value="Multidrug efflux transporter AcrB pore domain, PN1, PN2, PC1 and PC2 subdomains"/>
    <property type="match status" value="1"/>
</dbReference>
<reference evidence="1" key="1">
    <citation type="submission" date="2018-06" db="EMBL/GenBank/DDBJ databases">
        <authorList>
            <person name="Zhirakovskaya E."/>
        </authorList>
    </citation>
    <scope>NUCLEOTIDE SEQUENCE</scope>
</reference>
<dbReference type="GO" id="GO:0042910">
    <property type="term" value="F:xenobiotic transmembrane transporter activity"/>
    <property type="evidence" value="ECO:0007669"/>
    <property type="project" value="TreeGrafter"/>
</dbReference>
<proteinExistence type="predicted"/>
<dbReference type="Gene3D" id="3.30.70.1430">
    <property type="entry name" value="Multidrug efflux transporter AcrB pore domain"/>
    <property type="match status" value="1"/>
</dbReference>
<dbReference type="InterPro" id="IPR001036">
    <property type="entry name" value="Acrflvin-R"/>
</dbReference>
<accession>A0A3B0T292</accession>
<dbReference type="PANTHER" id="PTHR32063:SF19">
    <property type="entry name" value="CATION EFFLUX SYSTEM PROTEIN CUSA"/>
    <property type="match status" value="1"/>
</dbReference>
<dbReference type="Gene3D" id="1.20.1640.10">
    <property type="entry name" value="Multidrug efflux transporter AcrB transmembrane domain"/>
    <property type="match status" value="1"/>
</dbReference>
<dbReference type="EMBL" id="UOEE01000348">
    <property type="protein sequence ID" value="VAW02924.1"/>
    <property type="molecule type" value="Genomic_DNA"/>
</dbReference>
<dbReference type="Pfam" id="PF00873">
    <property type="entry name" value="ACR_tran"/>
    <property type="match status" value="1"/>
</dbReference>